<dbReference type="AlphaFoldDB" id="A0A1G9BLX3"/>
<dbReference type="GO" id="GO:0005737">
    <property type="term" value="C:cytoplasm"/>
    <property type="evidence" value="ECO:0007669"/>
    <property type="project" value="TreeGrafter"/>
</dbReference>
<dbReference type="InterPro" id="IPR051402">
    <property type="entry name" value="KPR-Related"/>
</dbReference>
<dbReference type="Proteomes" id="UP000199155">
    <property type="component" value="Unassembled WGS sequence"/>
</dbReference>
<evidence type="ECO:0000256" key="1">
    <source>
        <dbReference type="ARBA" id="ARBA00007870"/>
    </source>
</evidence>
<evidence type="ECO:0000256" key="3">
    <source>
        <dbReference type="ARBA" id="ARBA00023002"/>
    </source>
</evidence>
<dbReference type="UniPathway" id="UPA00028">
    <property type="reaction ID" value="UER00004"/>
</dbReference>
<evidence type="ECO:0000259" key="6">
    <source>
        <dbReference type="Pfam" id="PF08546"/>
    </source>
</evidence>
<protein>
    <recommendedName>
        <fullName evidence="4">2-dehydropantoate 2-reductase</fullName>
        <ecNumber evidence="4">1.1.1.169</ecNumber>
    </recommendedName>
    <alternativeName>
        <fullName evidence="4">Ketopantoate reductase</fullName>
    </alternativeName>
</protein>
<dbReference type="Pfam" id="PF02558">
    <property type="entry name" value="ApbA"/>
    <property type="match status" value="1"/>
</dbReference>
<feature type="domain" description="Ketopantoate reductase C-terminal" evidence="6">
    <location>
        <begin position="179"/>
        <end position="301"/>
    </location>
</feature>
<dbReference type="RefSeq" id="WP_093611796.1">
    <property type="nucleotide sequence ID" value="NZ_FNFF01000007.1"/>
</dbReference>
<dbReference type="STRING" id="417292.SAMN05421806_107129"/>
<reference evidence="7 8" key="1">
    <citation type="submission" date="2016-10" db="EMBL/GenBank/DDBJ databases">
        <authorList>
            <person name="de Groot N.N."/>
        </authorList>
    </citation>
    <scope>NUCLEOTIDE SEQUENCE [LARGE SCALE GENOMIC DNA]</scope>
    <source>
        <strain evidence="7 8">CGMCC 4.5727</strain>
    </source>
</reference>
<name>A0A1G9BLX3_9ACTN</name>
<evidence type="ECO:0000313" key="7">
    <source>
        <dbReference type="EMBL" id="SDK40393.1"/>
    </source>
</evidence>
<gene>
    <name evidence="7" type="ORF">SAMN05421806_107129</name>
</gene>
<dbReference type="Gene3D" id="3.40.50.720">
    <property type="entry name" value="NAD(P)-binding Rossmann-like Domain"/>
    <property type="match status" value="1"/>
</dbReference>
<evidence type="ECO:0000259" key="5">
    <source>
        <dbReference type="Pfam" id="PF02558"/>
    </source>
</evidence>
<dbReference type="PANTHER" id="PTHR21708:SF26">
    <property type="entry name" value="2-DEHYDROPANTOATE 2-REDUCTASE"/>
    <property type="match status" value="1"/>
</dbReference>
<dbReference type="PANTHER" id="PTHR21708">
    <property type="entry name" value="PROBABLE 2-DEHYDROPANTOATE 2-REDUCTASE"/>
    <property type="match status" value="1"/>
</dbReference>
<dbReference type="SUPFAM" id="SSF51735">
    <property type="entry name" value="NAD(P)-binding Rossmann-fold domains"/>
    <property type="match status" value="1"/>
</dbReference>
<dbReference type="InterPro" id="IPR013328">
    <property type="entry name" value="6PGD_dom2"/>
</dbReference>
<proteinExistence type="inferred from homology"/>
<keyword evidence="4" id="KW-0566">Pantothenate biosynthesis</keyword>
<sequence length="310" mass="32017">MKILVVGAGATGGYFGALLARAGRDVTFLVRPGRAEVLRARGLRITGKGTEDWAPLEPQLVLAEEISAPYDLILLAVKATTLEESVAALRPAVGPSTVIVPFLNGLAHIDRLTAEFGADAVLGGTVKVVTKLSPEGDIVRMAAMSQLTFGEQKGGISERVAAIREILDVPGLDAVASPDVYEAMWSKWAFIVTMGALTCLGRGTVGEVNAVPGGPELGPALLAEAAAVAAAAGHPVPEADLAGSTAVVTAAGSPLVPSLYRDVVEGRRTEAEHLFGDLTSRARQLGVATPLLDLATVQLRVHERRVAAGG</sequence>
<keyword evidence="2 4" id="KW-0521">NADP</keyword>
<dbReference type="Pfam" id="PF08546">
    <property type="entry name" value="ApbA_C"/>
    <property type="match status" value="1"/>
</dbReference>
<dbReference type="Gene3D" id="1.10.1040.10">
    <property type="entry name" value="N-(1-d-carboxylethyl)-l-norvaline Dehydrogenase, domain 2"/>
    <property type="match status" value="1"/>
</dbReference>
<dbReference type="InterPro" id="IPR013332">
    <property type="entry name" value="KPR_N"/>
</dbReference>
<evidence type="ECO:0000256" key="4">
    <source>
        <dbReference type="RuleBase" id="RU362068"/>
    </source>
</evidence>
<dbReference type="EMBL" id="FNFF01000007">
    <property type="protein sequence ID" value="SDK40393.1"/>
    <property type="molecule type" value="Genomic_DNA"/>
</dbReference>
<accession>A0A1G9BLX3</accession>
<feature type="domain" description="Ketopantoate reductase N-terminal" evidence="5">
    <location>
        <begin position="3"/>
        <end position="152"/>
    </location>
</feature>
<dbReference type="GO" id="GO:0015940">
    <property type="term" value="P:pantothenate biosynthetic process"/>
    <property type="evidence" value="ECO:0007669"/>
    <property type="project" value="UniProtKB-UniPathway"/>
</dbReference>
<organism evidence="7 8">
    <name type="scientific">Streptomyces indicus</name>
    <dbReference type="NCBI Taxonomy" id="417292"/>
    <lineage>
        <taxon>Bacteria</taxon>
        <taxon>Bacillati</taxon>
        <taxon>Actinomycetota</taxon>
        <taxon>Actinomycetes</taxon>
        <taxon>Kitasatosporales</taxon>
        <taxon>Streptomycetaceae</taxon>
        <taxon>Streptomyces</taxon>
    </lineage>
</organism>
<dbReference type="InterPro" id="IPR008927">
    <property type="entry name" value="6-PGluconate_DH-like_C_sf"/>
</dbReference>
<comment type="catalytic activity">
    <reaction evidence="4">
        <text>(R)-pantoate + NADP(+) = 2-dehydropantoate + NADPH + H(+)</text>
        <dbReference type="Rhea" id="RHEA:16233"/>
        <dbReference type="ChEBI" id="CHEBI:11561"/>
        <dbReference type="ChEBI" id="CHEBI:15378"/>
        <dbReference type="ChEBI" id="CHEBI:15980"/>
        <dbReference type="ChEBI" id="CHEBI:57783"/>
        <dbReference type="ChEBI" id="CHEBI:58349"/>
        <dbReference type="EC" id="1.1.1.169"/>
    </reaction>
</comment>
<dbReference type="GO" id="GO:0008677">
    <property type="term" value="F:2-dehydropantoate 2-reductase activity"/>
    <property type="evidence" value="ECO:0007669"/>
    <property type="project" value="UniProtKB-EC"/>
</dbReference>
<comment type="similarity">
    <text evidence="1 4">Belongs to the ketopantoate reductase family.</text>
</comment>
<comment type="pathway">
    <text evidence="4">Cofactor biosynthesis; (R)-pantothenate biosynthesis; (R)-pantoate from 3-methyl-2-oxobutanoate: step 2/2.</text>
</comment>
<keyword evidence="3 4" id="KW-0560">Oxidoreductase</keyword>
<evidence type="ECO:0000256" key="2">
    <source>
        <dbReference type="ARBA" id="ARBA00022857"/>
    </source>
</evidence>
<dbReference type="OrthoDB" id="4186253at2"/>
<dbReference type="EC" id="1.1.1.169" evidence="4"/>
<dbReference type="FunFam" id="3.40.50.720:FF:000307">
    <property type="entry name" value="2-dehydropantoate 2-reductase"/>
    <property type="match status" value="1"/>
</dbReference>
<comment type="function">
    <text evidence="4">Catalyzes the NADPH-dependent reduction of ketopantoate into pantoic acid.</text>
</comment>
<dbReference type="SUPFAM" id="SSF48179">
    <property type="entry name" value="6-phosphogluconate dehydrogenase C-terminal domain-like"/>
    <property type="match status" value="1"/>
</dbReference>
<dbReference type="InterPro" id="IPR003710">
    <property type="entry name" value="ApbA"/>
</dbReference>
<keyword evidence="8" id="KW-1185">Reference proteome</keyword>
<dbReference type="InterPro" id="IPR036291">
    <property type="entry name" value="NAD(P)-bd_dom_sf"/>
</dbReference>
<dbReference type="NCBIfam" id="TIGR00745">
    <property type="entry name" value="apbA_panE"/>
    <property type="match status" value="1"/>
</dbReference>
<evidence type="ECO:0000313" key="8">
    <source>
        <dbReference type="Proteomes" id="UP000199155"/>
    </source>
</evidence>
<dbReference type="InterPro" id="IPR013752">
    <property type="entry name" value="KPA_reductase"/>
</dbReference>